<reference evidence="3" key="1">
    <citation type="journal article" date="2020" name="Stud. Mycol.">
        <title>101 Dothideomycetes genomes: a test case for predicting lifestyles and emergence of pathogens.</title>
        <authorList>
            <person name="Haridas S."/>
            <person name="Albert R."/>
            <person name="Binder M."/>
            <person name="Bloem J."/>
            <person name="Labutti K."/>
            <person name="Salamov A."/>
            <person name="Andreopoulos B."/>
            <person name="Baker S."/>
            <person name="Barry K."/>
            <person name="Bills G."/>
            <person name="Bluhm B."/>
            <person name="Cannon C."/>
            <person name="Castanera R."/>
            <person name="Culley D."/>
            <person name="Daum C."/>
            <person name="Ezra D."/>
            <person name="Gonzalez J."/>
            <person name="Henrissat B."/>
            <person name="Kuo A."/>
            <person name="Liang C."/>
            <person name="Lipzen A."/>
            <person name="Lutzoni F."/>
            <person name="Magnuson J."/>
            <person name="Mondo S."/>
            <person name="Nolan M."/>
            <person name="Ohm R."/>
            <person name="Pangilinan J."/>
            <person name="Park H.-J."/>
            <person name="Ramirez L."/>
            <person name="Alfaro M."/>
            <person name="Sun H."/>
            <person name="Tritt A."/>
            <person name="Yoshinaga Y."/>
            <person name="Zwiers L.-H."/>
            <person name="Turgeon B."/>
            <person name="Goodwin S."/>
            <person name="Spatafora J."/>
            <person name="Crous P."/>
            <person name="Grigoriev I."/>
        </authorList>
    </citation>
    <scope>NUCLEOTIDE SEQUENCE</scope>
    <source>
        <strain evidence="3">CBS 110217</strain>
    </source>
</reference>
<evidence type="ECO:0000313" key="4">
    <source>
        <dbReference type="Proteomes" id="UP000799777"/>
    </source>
</evidence>
<accession>A0A9P4LGG7</accession>
<organism evidence="3 4">
    <name type="scientific">Setomelanomma holmii</name>
    <dbReference type="NCBI Taxonomy" id="210430"/>
    <lineage>
        <taxon>Eukaryota</taxon>
        <taxon>Fungi</taxon>
        <taxon>Dikarya</taxon>
        <taxon>Ascomycota</taxon>
        <taxon>Pezizomycotina</taxon>
        <taxon>Dothideomycetes</taxon>
        <taxon>Pleosporomycetidae</taxon>
        <taxon>Pleosporales</taxon>
        <taxon>Pleosporineae</taxon>
        <taxon>Phaeosphaeriaceae</taxon>
        <taxon>Setomelanomma</taxon>
    </lineage>
</organism>
<dbReference type="AlphaFoldDB" id="A0A9P4LGG7"/>
<evidence type="ECO:0000313" key="3">
    <source>
        <dbReference type="EMBL" id="KAF2025621.1"/>
    </source>
</evidence>
<gene>
    <name evidence="3" type="ORF">EK21DRAFT_93089</name>
</gene>
<feature type="signal peptide" evidence="2">
    <location>
        <begin position="1"/>
        <end position="24"/>
    </location>
</feature>
<feature type="region of interest" description="Disordered" evidence="1">
    <location>
        <begin position="874"/>
        <end position="898"/>
    </location>
</feature>
<keyword evidence="2" id="KW-0732">Signal</keyword>
<proteinExistence type="predicted"/>
<dbReference type="OrthoDB" id="3944128at2759"/>
<sequence length="967" mass="103171">MVTHRRLAVVATWSLALLANMIHAQSNLSSSLNASTSLFLWASSTRFWNNDQASKSGLSITSTNHSRIAYTSKSTEAGLQSTEMGKIGPTDALIAQDRHNATSDKTSDKTSTNSTVNSTVSIQVLNTSLNGGTKTRDAQVYSSQNGPSRSGHSSRLLMSPNITPLNASRLEIAQNSTFVHTSIKSSLQTMNASFSSSTSDRWATCPSTIYGTDFSVTMRTLPPECDVGASVDDMLADFFGNYDFIDRCLARWCQQAWYSAIGAYTSSITEITSYVITWMDVDFEPVYKSTLTASDEDSLDYFIWDYKWIYGTPSSTTAYYMAMANASYTADGKGRPIVPASYVDDTGFTFVSPSVYFAFTSLRATDSCGTIGTHPATHTMAFDPKEISTLYYSEYPYTARPSCPNGAVVWEKSATRRMTWPDLQSDCATVRPGISFNPDFGMNSMFNGLPKRIMEMHPEWASCTPYTAGGLWDPPITLHPGPMLVPTTAVVSTTISSPAVPRQSPSMLTVTEMQPSRTTLIAPSASSATRQEGIGPLIGIRFPLPVFVQPNQDPIIQEPGQPPRLNTITFPQPSTSNHESMVNLPVSVPKPPPIAFIVNGEAVIANSISRFVVGSQTLVPGGTISIGDTIVFFDVSASYVIINATSTIPIGRVVNTASGSQPVDAAPRVEVGIAFENISTVLPNGHSSVISAFTTTIPTFSAVAGTGVRTVVVGGTTYTMPDGQTTVSGGMTTLIPAGNAELRTLLLGGTTHTLSNGQVTVIGGITTLVPATPIASPYTTNMNLLIGDKTFHLPGGGLTIFGGSKTVVPAILTPGAVSVTVTFGGHTSTLSEGRVVVLGATTMVVPVPTASSEISRTGTTPAVVLYEKQSLSFEKRPTMRGPEQTGGTGGSAQATGNRLNDLGVLQRRRLDPGPDGMVYELRVIVGRVFFHGDRDFEADTLSHSTEQLKHSLFPSPVKPTQRSKSSV</sequence>
<keyword evidence="4" id="KW-1185">Reference proteome</keyword>
<feature type="region of interest" description="Disordered" evidence="1">
    <location>
        <begin position="127"/>
        <end position="155"/>
    </location>
</feature>
<comment type="caution">
    <text evidence="3">The sequence shown here is derived from an EMBL/GenBank/DDBJ whole genome shotgun (WGS) entry which is preliminary data.</text>
</comment>
<name>A0A9P4LGG7_9PLEO</name>
<dbReference type="Proteomes" id="UP000799777">
    <property type="component" value="Unassembled WGS sequence"/>
</dbReference>
<protein>
    <submittedName>
        <fullName evidence="3">Uncharacterized protein</fullName>
    </submittedName>
</protein>
<feature type="compositionally biased region" description="Polar residues" evidence="1">
    <location>
        <begin position="140"/>
        <end position="153"/>
    </location>
</feature>
<feature type="chain" id="PRO_5040333483" evidence="2">
    <location>
        <begin position="25"/>
        <end position="967"/>
    </location>
</feature>
<evidence type="ECO:0000256" key="1">
    <source>
        <dbReference type="SAM" id="MobiDB-lite"/>
    </source>
</evidence>
<dbReference type="EMBL" id="ML978261">
    <property type="protein sequence ID" value="KAF2025621.1"/>
    <property type="molecule type" value="Genomic_DNA"/>
</dbReference>
<evidence type="ECO:0000256" key="2">
    <source>
        <dbReference type="SAM" id="SignalP"/>
    </source>
</evidence>